<dbReference type="Gene3D" id="3.40.570.10">
    <property type="entry name" value="Extracellular Endonuclease, subunit A"/>
    <property type="match status" value="1"/>
</dbReference>
<keyword evidence="2" id="KW-0378">Hydrolase</keyword>
<accession>A0AAI9G787</accession>
<gene>
    <name evidence="2" type="ORF">RZY48_000090</name>
</gene>
<feature type="domain" description="Type VII secretion system protein EssD-like" evidence="1">
    <location>
        <begin position="17"/>
        <end position="92"/>
    </location>
</feature>
<evidence type="ECO:0000313" key="2">
    <source>
        <dbReference type="EMBL" id="ELN6930726.1"/>
    </source>
</evidence>
<sequence length="106" mass="11881">MLREQTQGLHALTYRYHPHGHLIASIFKGPGEQINYAAMNGNLNKGAWKRMENEWAKALKGNPPKSVEVEITLVYDEGAKRAKKFVIDYVVDGVPDTVIFKNKLGG</sequence>
<proteinExistence type="predicted"/>
<dbReference type="Proteomes" id="UP001253463">
    <property type="component" value="Unassembled WGS sequence"/>
</dbReference>
<keyword evidence="2" id="KW-0255">Endonuclease</keyword>
<dbReference type="Pfam" id="PF13930">
    <property type="entry name" value="Endonuclea_NS_2"/>
    <property type="match status" value="1"/>
</dbReference>
<name>A0AAI9G787_9VIBR</name>
<dbReference type="InterPro" id="IPR044929">
    <property type="entry name" value="DNA/RNA_non-sp_Endonuclease_sf"/>
</dbReference>
<comment type="caution">
    <text evidence="2">The sequence shown here is derived from an EMBL/GenBank/DDBJ whole genome shotgun (WGS) entry which is preliminary data.</text>
</comment>
<dbReference type="GO" id="GO:0004519">
    <property type="term" value="F:endonuclease activity"/>
    <property type="evidence" value="ECO:0007669"/>
    <property type="project" value="UniProtKB-KW"/>
</dbReference>
<dbReference type="InterPro" id="IPR044927">
    <property type="entry name" value="Endonuclea_NS_2"/>
</dbReference>
<evidence type="ECO:0000259" key="1">
    <source>
        <dbReference type="Pfam" id="PF13930"/>
    </source>
</evidence>
<keyword evidence="2" id="KW-0540">Nuclease</keyword>
<evidence type="ECO:0000313" key="3">
    <source>
        <dbReference type="Proteomes" id="UP001253463"/>
    </source>
</evidence>
<reference evidence="2" key="1">
    <citation type="submission" date="2023-10" db="EMBL/GenBank/DDBJ databases">
        <authorList>
            <consortium name="PulseNet: The National Subtyping Network for Foodborne Disease Surveillance"/>
        </authorList>
    </citation>
    <scope>NUCLEOTIDE SEQUENCE</scope>
    <source>
        <strain evidence="2">PNUSAV004886</strain>
    </source>
</reference>
<organism evidence="2 3">
    <name type="scientific">Vibrio navarrensis</name>
    <dbReference type="NCBI Taxonomy" id="29495"/>
    <lineage>
        <taxon>Bacteria</taxon>
        <taxon>Pseudomonadati</taxon>
        <taxon>Pseudomonadota</taxon>
        <taxon>Gammaproteobacteria</taxon>
        <taxon>Vibrionales</taxon>
        <taxon>Vibrionaceae</taxon>
        <taxon>Vibrio</taxon>
    </lineage>
</organism>
<dbReference type="AlphaFoldDB" id="A0AAI9G787"/>
<dbReference type="EMBL" id="ABNSCA010000001">
    <property type="protein sequence ID" value="ELN6930726.1"/>
    <property type="molecule type" value="Genomic_DNA"/>
</dbReference>
<protein>
    <submittedName>
        <fullName evidence="2">DNA/RNA non-specific endonuclease</fullName>
    </submittedName>
</protein>